<dbReference type="InterPro" id="IPR016181">
    <property type="entry name" value="Acyl_CoA_acyltransferase"/>
</dbReference>
<dbReference type="CDD" id="cd04301">
    <property type="entry name" value="NAT_SF"/>
    <property type="match status" value="1"/>
</dbReference>
<dbReference type="InterPro" id="IPR000182">
    <property type="entry name" value="GNAT_dom"/>
</dbReference>
<comment type="caution">
    <text evidence="4">The sequence shown here is derived from an EMBL/GenBank/DDBJ whole genome shotgun (WGS) entry which is preliminary data.</text>
</comment>
<dbReference type="Proteomes" id="UP001500622">
    <property type="component" value="Unassembled WGS sequence"/>
</dbReference>
<proteinExistence type="predicted"/>
<name>A0ABP8L916_9MICO</name>
<evidence type="ECO:0000313" key="5">
    <source>
        <dbReference type="Proteomes" id="UP001500622"/>
    </source>
</evidence>
<dbReference type="PROSITE" id="PS51186">
    <property type="entry name" value="GNAT"/>
    <property type="match status" value="1"/>
</dbReference>
<evidence type="ECO:0000256" key="1">
    <source>
        <dbReference type="ARBA" id="ARBA00022679"/>
    </source>
</evidence>
<reference evidence="5" key="1">
    <citation type="journal article" date="2019" name="Int. J. Syst. Evol. Microbiol.">
        <title>The Global Catalogue of Microorganisms (GCM) 10K type strain sequencing project: providing services to taxonomists for standard genome sequencing and annotation.</title>
        <authorList>
            <consortium name="The Broad Institute Genomics Platform"/>
            <consortium name="The Broad Institute Genome Sequencing Center for Infectious Disease"/>
            <person name="Wu L."/>
            <person name="Ma J."/>
        </authorList>
    </citation>
    <scope>NUCLEOTIDE SEQUENCE [LARGE SCALE GENOMIC DNA]</scope>
    <source>
        <strain evidence="5">JCM 17810</strain>
    </source>
</reference>
<dbReference type="Pfam" id="PF00583">
    <property type="entry name" value="Acetyltransf_1"/>
    <property type="match status" value="1"/>
</dbReference>
<gene>
    <name evidence="4" type="ORF">GCM10023169_22570</name>
</gene>
<sequence length="152" mass="16769">MRIMLDDLTSPAVQALISDHLADMRATSPPESIHALAPEQILQDGVTFWTVWDGDRLAGSGALKALGDHEAEIKAMRTAEDRRGQGVGGLMLDHLVTQARTRGHRRLSLETGSQAFFAPARRLYARYGFVECPPFGDYVEDPNSVFMTLELT</sequence>
<dbReference type="PANTHER" id="PTHR43877:SF5">
    <property type="entry name" value="BLL8307 PROTEIN"/>
    <property type="match status" value="1"/>
</dbReference>
<accession>A0ABP8L916</accession>
<feature type="domain" description="N-acetyltransferase" evidence="3">
    <location>
        <begin position="3"/>
        <end position="152"/>
    </location>
</feature>
<dbReference type="SUPFAM" id="SSF55729">
    <property type="entry name" value="Acyl-CoA N-acyltransferases (Nat)"/>
    <property type="match status" value="1"/>
</dbReference>
<dbReference type="InterPro" id="IPR050832">
    <property type="entry name" value="Bact_Acetyltransf"/>
</dbReference>
<evidence type="ECO:0000313" key="4">
    <source>
        <dbReference type="EMBL" id="GAA4425184.1"/>
    </source>
</evidence>
<dbReference type="RefSeq" id="WP_345216359.1">
    <property type="nucleotide sequence ID" value="NZ_BAABGN010000009.1"/>
</dbReference>
<evidence type="ECO:0000259" key="3">
    <source>
        <dbReference type="PROSITE" id="PS51186"/>
    </source>
</evidence>
<keyword evidence="5" id="KW-1185">Reference proteome</keyword>
<organism evidence="4 5">
    <name type="scientific">Georgenia halophila</name>
    <dbReference type="NCBI Taxonomy" id="620889"/>
    <lineage>
        <taxon>Bacteria</taxon>
        <taxon>Bacillati</taxon>
        <taxon>Actinomycetota</taxon>
        <taxon>Actinomycetes</taxon>
        <taxon>Micrococcales</taxon>
        <taxon>Bogoriellaceae</taxon>
        <taxon>Georgenia</taxon>
    </lineage>
</organism>
<dbReference type="EMBL" id="BAABGN010000009">
    <property type="protein sequence ID" value="GAA4425184.1"/>
    <property type="molecule type" value="Genomic_DNA"/>
</dbReference>
<dbReference type="PANTHER" id="PTHR43877">
    <property type="entry name" value="AMINOALKYLPHOSPHONATE N-ACETYLTRANSFERASE-RELATED-RELATED"/>
    <property type="match status" value="1"/>
</dbReference>
<dbReference type="Gene3D" id="3.40.630.30">
    <property type="match status" value="1"/>
</dbReference>
<keyword evidence="1" id="KW-0808">Transferase</keyword>
<evidence type="ECO:0000256" key="2">
    <source>
        <dbReference type="ARBA" id="ARBA00023315"/>
    </source>
</evidence>
<keyword evidence="2" id="KW-0012">Acyltransferase</keyword>
<protein>
    <submittedName>
        <fullName evidence="4">GNAT family N-acetyltransferase</fullName>
    </submittedName>
</protein>